<dbReference type="Proteomes" id="UP001652625">
    <property type="component" value="Chromosome 02"/>
</dbReference>
<organism evidence="6 7">
    <name type="scientific">Hydra vulgaris</name>
    <name type="common">Hydra</name>
    <name type="synonym">Hydra attenuata</name>
    <dbReference type="NCBI Taxonomy" id="6087"/>
    <lineage>
        <taxon>Eukaryota</taxon>
        <taxon>Metazoa</taxon>
        <taxon>Cnidaria</taxon>
        <taxon>Hydrozoa</taxon>
        <taxon>Hydroidolina</taxon>
        <taxon>Anthoathecata</taxon>
        <taxon>Aplanulata</taxon>
        <taxon>Hydridae</taxon>
        <taxon>Hydra</taxon>
    </lineage>
</organism>
<dbReference type="Pfam" id="PF00076">
    <property type="entry name" value="RRM_1"/>
    <property type="match status" value="3"/>
</dbReference>
<dbReference type="SUPFAM" id="SSF54928">
    <property type="entry name" value="RNA-binding domain, RBD"/>
    <property type="match status" value="2"/>
</dbReference>
<evidence type="ECO:0000256" key="3">
    <source>
        <dbReference type="ARBA" id="ARBA00022884"/>
    </source>
</evidence>
<dbReference type="InterPro" id="IPR002343">
    <property type="entry name" value="Hud_Sxl_RNA"/>
</dbReference>
<dbReference type="GeneID" id="100211523"/>
<comment type="similarity">
    <text evidence="1">Belongs to the RRM elav family.</text>
</comment>
<dbReference type="Gene3D" id="3.30.70.330">
    <property type="match status" value="3"/>
</dbReference>
<dbReference type="InterPro" id="IPR035979">
    <property type="entry name" value="RBD_domain_sf"/>
</dbReference>
<sequence length="375" mass="41920">MGPVIVLNGMNHQNQQLMVNQEELDTLQFHDDDKRTNLIVNYLPQEMSEEELKTLFSSVGALESCKLIRDKVTKASLGYAFVNYQHPNDARKAIHSLQGMKLTTKTIKVSYARPSSNEIKNANLYISGLPQTCDAIRLRELFQFFGEIITSKVLVDENGISRGVGFVRFDKRCQAELSIEALNNKVPNLLNAIKPLAVKFANPPSQKMNSYIEVLNHSKNITNAGYLQNQGFSQAYYSPLPNAVLTGVSNGNTVHNVTNGTNSTYNNALNGSGPNNLNLVPQANVTSWCVFVYNLPSDANDLTLFQLFSKHGAIHSVRVITDHEKKCRGYGFVNMLHYEDTIAAIFRLNGYCLERGKPLQVSLKRSKCMSNMYTN</sequence>
<gene>
    <name evidence="7" type="primary">LOC100211523</name>
</gene>
<feature type="domain" description="RRM" evidence="5">
    <location>
        <begin position="122"/>
        <end position="203"/>
    </location>
</feature>
<dbReference type="PANTHER" id="PTHR10352">
    <property type="entry name" value="EUKARYOTIC TRANSLATION INITIATION FACTOR 3 SUBUNIT G"/>
    <property type="match status" value="1"/>
</dbReference>
<dbReference type="RefSeq" id="XP_065647516.1">
    <property type="nucleotide sequence ID" value="XM_065791444.1"/>
</dbReference>
<keyword evidence="3 4" id="KW-0694">RNA-binding</keyword>
<accession>A0ABM4BEW4</accession>
<feature type="domain" description="RRM" evidence="5">
    <location>
        <begin position="288"/>
        <end position="366"/>
    </location>
</feature>
<evidence type="ECO:0000313" key="6">
    <source>
        <dbReference type="Proteomes" id="UP001652625"/>
    </source>
</evidence>
<dbReference type="NCBIfam" id="TIGR01661">
    <property type="entry name" value="ELAV_HUD_SF"/>
    <property type="match status" value="1"/>
</dbReference>
<dbReference type="PRINTS" id="PR00961">
    <property type="entry name" value="HUDSXLRNA"/>
</dbReference>
<keyword evidence="6" id="KW-1185">Reference proteome</keyword>
<evidence type="ECO:0000313" key="7">
    <source>
        <dbReference type="RefSeq" id="XP_065647516.1"/>
    </source>
</evidence>
<feature type="domain" description="RRM" evidence="5">
    <location>
        <begin position="36"/>
        <end position="114"/>
    </location>
</feature>
<proteinExistence type="inferred from homology"/>
<name>A0ABM4BEW4_HYDVU</name>
<dbReference type="SMART" id="SM00360">
    <property type="entry name" value="RRM"/>
    <property type="match status" value="3"/>
</dbReference>
<dbReference type="InterPro" id="IPR006548">
    <property type="entry name" value="ELAD_HU_SF"/>
</dbReference>
<protein>
    <submittedName>
        <fullName evidence="7">ELAV-like protein 3</fullName>
    </submittedName>
</protein>
<dbReference type="InterPro" id="IPR012677">
    <property type="entry name" value="Nucleotide-bd_a/b_plait_sf"/>
</dbReference>
<dbReference type="InterPro" id="IPR000504">
    <property type="entry name" value="RRM_dom"/>
</dbReference>
<evidence type="ECO:0000256" key="1">
    <source>
        <dbReference type="ARBA" id="ARBA00006266"/>
    </source>
</evidence>
<evidence type="ECO:0000259" key="5">
    <source>
        <dbReference type="PROSITE" id="PS50102"/>
    </source>
</evidence>
<evidence type="ECO:0000256" key="4">
    <source>
        <dbReference type="PROSITE-ProRule" id="PRU00176"/>
    </source>
</evidence>
<keyword evidence="2" id="KW-0677">Repeat</keyword>
<evidence type="ECO:0000256" key="2">
    <source>
        <dbReference type="ARBA" id="ARBA00022737"/>
    </source>
</evidence>
<reference evidence="7" key="2">
    <citation type="submission" date="2025-08" db="UniProtKB">
        <authorList>
            <consortium name="RefSeq"/>
        </authorList>
    </citation>
    <scope>IDENTIFICATION</scope>
</reference>
<dbReference type="PROSITE" id="PS50102">
    <property type="entry name" value="RRM"/>
    <property type="match status" value="3"/>
</dbReference>
<reference evidence="6" key="1">
    <citation type="submission" date="2025-05" db="UniProtKB">
        <authorList>
            <consortium name="RefSeq"/>
        </authorList>
    </citation>
    <scope>NUCLEOTIDE SEQUENCE [LARGE SCALE GENOMIC DNA]</scope>
</reference>